<feature type="compositionally biased region" description="Polar residues" evidence="1">
    <location>
        <begin position="267"/>
        <end position="287"/>
    </location>
</feature>
<feature type="domain" description="Myb-like" evidence="2">
    <location>
        <begin position="3"/>
        <end position="61"/>
    </location>
</feature>
<dbReference type="GO" id="GO:0005634">
    <property type="term" value="C:nucleus"/>
    <property type="evidence" value="ECO:0007669"/>
    <property type="project" value="TreeGrafter"/>
</dbReference>
<dbReference type="CDD" id="cd00167">
    <property type="entry name" value="SANT"/>
    <property type="match status" value="3"/>
</dbReference>
<dbReference type="PROSITE" id="PS51294">
    <property type="entry name" value="HTH_MYB"/>
    <property type="match status" value="2"/>
</dbReference>
<dbReference type="Gene3D" id="1.10.10.60">
    <property type="entry name" value="Homeodomain-like"/>
    <property type="match status" value="3"/>
</dbReference>
<dbReference type="InterPro" id="IPR017930">
    <property type="entry name" value="Myb_dom"/>
</dbReference>
<gene>
    <name evidence="4" type="ORF">APUU_51506A</name>
</gene>
<feature type="compositionally biased region" description="Low complexity" evidence="1">
    <location>
        <begin position="288"/>
        <end position="300"/>
    </location>
</feature>
<feature type="domain" description="HTH myb-type" evidence="3">
    <location>
        <begin position="65"/>
        <end position="115"/>
    </location>
</feature>
<feature type="domain" description="HTH myb-type" evidence="3">
    <location>
        <begin position="116"/>
        <end position="167"/>
    </location>
</feature>
<dbReference type="InterPro" id="IPR001005">
    <property type="entry name" value="SANT/Myb"/>
</dbReference>
<dbReference type="AlphaFoldDB" id="A0A7R7XSA1"/>
<sequence>MSDSPSTRRWWTQEEDRLLQQEVRAQLDVGGDQGAMKWSVIADSLPGRSNKDCRKRWTKISSSSRKGTWSTAEDHLLRKGVAMFSFQWTRVAEIVVTRQPDQCAKRWHHSLDPNVKRTPWSNEEDSILIGAVQNIGRDWKDVGRQYFPSRSTTDIKNRYVILSRRHALPASGQHADDGLAEVHINPIDILTPDIDLSFVATPYYSGANNISTPPLNVPLVTDLPPSISNSPSTLSLPDIPDSNIVFGNQGWPVFDERLGGLNCVSPGMSTSSDEGYHTSLPNGSLPETPSTTDTRRSASSTLVLEELQPETVGLVIDTLLKAKSTFKMQLINSGS</sequence>
<dbReference type="SMART" id="SM00717">
    <property type="entry name" value="SANT"/>
    <property type="match status" value="3"/>
</dbReference>
<feature type="domain" description="Myb-like" evidence="2">
    <location>
        <begin position="65"/>
        <end position="111"/>
    </location>
</feature>
<keyword evidence="5" id="KW-1185">Reference proteome</keyword>
<accession>A0A7R7XSA1</accession>
<evidence type="ECO:0008006" key="6">
    <source>
        <dbReference type="Google" id="ProtNLM"/>
    </source>
</evidence>
<dbReference type="GO" id="GO:0000981">
    <property type="term" value="F:DNA-binding transcription factor activity, RNA polymerase II-specific"/>
    <property type="evidence" value="ECO:0007669"/>
    <property type="project" value="TreeGrafter"/>
</dbReference>
<dbReference type="Pfam" id="PF13921">
    <property type="entry name" value="Myb_DNA-bind_6"/>
    <property type="match status" value="1"/>
</dbReference>
<organism evidence="4 5">
    <name type="scientific">Aspergillus puulaauensis</name>
    <dbReference type="NCBI Taxonomy" id="1220207"/>
    <lineage>
        <taxon>Eukaryota</taxon>
        <taxon>Fungi</taxon>
        <taxon>Dikarya</taxon>
        <taxon>Ascomycota</taxon>
        <taxon>Pezizomycotina</taxon>
        <taxon>Eurotiomycetes</taxon>
        <taxon>Eurotiomycetidae</taxon>
        <taxon>Eurotiales</taxon>
        <taxon>Aspergillaceae</taxon>
        <taxon>Aspergillus</taxon>
    </lineage>
</organism>
<dbReference type="OrthoDB" id="2143914at2759"/>
<reference evidence="4" key="2">
    <citation type="submission" date="2021-02" db="EMBL/GenBank/DDBJ databases">
        <title>Aspergillus puulaauensis MK2 genome sequence.</title>
        <authorList>
            <person name="Futagami T."/>
            <person name="Mori K."/>
            <person name="Kadooka C."/>
            <person name="Tanaka T."/>
        </authorList>
    </citation>
    <scope>NUCLEOTIDE SEQUENCE</scope>
    <source>
        <strain evidence="4">MK2</strain>
    </source>
</reference>
<evidence type="ECO:0000313" key="5">
    <source>
        <dbReference type="Proteomes" id="UP000654913"/>
    </source>
</evidence>
<feature type="region of interest" description="Disordered" evidence="1">
    <location>
        <begin position="266"/>
        <end position="300"/>
    </location>
</feature>
<dbReference type="Proteomes" id="UP000654913">
    <property type="component" value="Chromosome 5"/>
</dbReference>
<dbReference type="KEGG" id="apuu:APUU_51506A"/>
<evidence type="ECO:0000259" key="2">
    <source>
        <dbReference type="PROSITE" id="PS50090"/>
    </source>
</evidence>
<feature type="domain" description="Myb-like" evidence="2">
    <location>
        <begin position="112"/>
        <end position="159"/>
    </location>
</feature>
<dbReference type="GO" id="GO:0000278">
    <property type="term" value="P:mitotic cell cycle"/>
    <property type="evidence" value="ECO:0007669"/>
    <property type="project" value="TreeGrafter"/>
</dbReference>
<dbReference type="InterPro" id="IPR050560">
    <property type="entry name" value="MYB_TF"/>
</dbReference>
<dbReference type="PROSITE" id="PS50090">
    <property type="entry name" value="MYB_LIKE"/>
    <property type="match status" value="3"/>
</dbReference>
<dbReference type="RefSeq" id="XP_041558989.1">
    <property type="nucleotide sequence ID" value="XM_041706622.1"/>
</dbReference>
<reference evidence="4" key="1">
    <citation type="submission" date="2021-01" db="EMBL/GenBank/DDBJ databases">
        <authorList>
            <consortium name="Aspergillus puulaauensis MK2 genome sequencing consortium"/>
            <person name="Kazuki M."/>
            <person name="Futagami T."/>
        </authorList>
    </citation>
    <scope>NUCLEOTIDE SEQUENCE</scope>
    <source>
        <strain evidence="4">MK2</strain>
    </source>
</reference>
<name>A0A7R7XSA1_9EURO</name>
<dbReference type="EMBL" id="AP024447">
    <property type="protein sequence ID" value="BCS26795.1"/>
    <property type="molecule type" value="Genomic_DNA"/>
</dbReference>
<evidence type="ECO:0000259" key="3">
    <source>
        <dbReference type="PROSITE" id="PS51294"/>
    </source>
</evidence>
<protein>
    <recommendedName>
        <fullName evidence="6">Homeodomain-like protein</fullName>
    </recommendedName>
</protein>
<dbReference type="PANTHER" id="PTHR45614">
    <property type="entry name" value="MYB PROTEIN-RELATED"/>
    <property type="match status" value="1"/>
</dbReference>
<dbReference type="GO" id="GO:0045944">
    <property type="term" value="P:positive regulation of transcription by RNA polymerase II"/>
    <property type="evidence" value="ECO:0007669"/>
    <property type="project" value="TreeGrafter"/>
</dbReference>
<dbReference type="InterPro" id="IPR009057">
    <property type="entry name" value="Homeodomain-like_sf"/>
</dbReference>
<dbReference type="Pfam" id="PF00249">
    <property type="entry name" value="Myb_DNA-binding"/>
    <property type="match status" value="1"/>
</dbReference>
<dbReference type="SUPFAM" id="SSF46689">
    <property type="entry name" value="Homeodomain-like"/>
    <property type="match status" value="2"/>
</dbReference>
<evidence type="ECO:0000256" key="1">
    <source>
        <dbReference type="SAM" id="MobiDB-lite"/>
    </source>
</evidence>
<dbReference type="GO" id="GO:0000978">
    <property type="term" value="F:RNA polymerase II cis-regulatory region sequence-specific DNA binding"/>
    <property type="evidence" value="ECO:0007669"/>
    <property type="project" value="TreeGrafter"/>
</dbReference>
<evidence type="ECO:0000313" key="4">
    <source>
        <dbReference type="EMBL" id="BCS26795.1"/>
    </source>
</evidence>
<dbReference type="PANTHER" id="PTHR45614:SF265">
    <property type="entry name" value="MYB-LIKE DOMAIN-CONTAINING PROTEIN-RELATED"/>
    <property type="match status" value="1"/>
</dbReference>
<proteinExistence type="predicted"/>
<dbReference type="GeneID" id="64976800"/>